<accession>A0AAU8DPV3</accession>
<feature type="region of interest" description="Disordered" evidence="1">
    <location>
        <begin position="52"/>
        <end position="76"/>
    </location>
</feature>
<dbReference type="AlphaFoldDB" id="A0AAU8DPV3"/>
<keyword evidence="2" id="KW-0812">Transmembrane</keyword>
<sequence length="76" mass="8339">MDKVLVVTVVLLSYALIAVLLMALGRRVRRSGRGGDALGPFEELWHPAAHRARAEVRTHDSRREPAPSPGDPPQDC</sequence>
<evidence type="ECO:0000256" key="2">
    <source>
        <dbReference type="SAM" id="Phobius"/>
    </source>
</evidence>
<gene>
    <name evidence="3" type="ORF">ABLG96_01345</name>
</gene>
<feature type="transmembrane region" description="Helical" evidence="2">
    <location>
        <begin position="6"/>
        <end position="24"/>
    </location>
</feature>
<evidence type="ECO:0000313" key="3">
    <source>
        <dbReference type="EMBL" id="XCG64021.1"/>
    </source>
</evidence>
<protein>
    <recommendedName>
        <fullName evidence="4">Secreted protein</fullName>
    </recommendedName>
</protein>
<feature type="compositionally biased region" description="Basic and acidic residues" evidence="1">
    <location>
        <begin position="52"/>
        <end position="65"/>
    </location>
</feature>
<keyword evidence="2" id="KW-1133">Transmembrane helix</keyword>
<dbReference type="RefSeq" id="WP_353649635.1">
    <property type="nucleotide sequence ID" value="NZ_CP159218.1"/>
</dbReference>
<reference evidence="3" key="1">
    <citation type="submission" date="2024-05" db="EMBL/GenBank/DDBJ databases">
        <authorList>
            <person name="Cai S.Y."/>
            <person name="Jin L.M."/>
            <person name="Li H.R."/>
        </authorList>
    </citation>
    <scope>NUCLEOTIDE SEQUENCE</scope>
    <source>
        <strain evidence="3">A5-74</strain>
    </source>
</reference>
<feature type="compositionally biased region" description="Pro residues" evidence="1">
    <location>
        <begin position="66"/>
        <end position="76"/>
    </location>
</feature>
<evidence type="ECO:0008006" key="4">
    <source>
        <dbReference type="Google" id="ProtNLM"/>
    </source>
</evidence>
<proteinExistence type="predicted"/>
<dbReference type="EMBL" id="CP159218">
    <property type="protein sequence ID" value="XCG64021.1"/>
    <property type="molecule type" value="Genomic_DNA"/>
</dbReference>
<name>A0AAU8DPV3_9ACTN</name>
<evidence type="ECO:0000256" key="1">
    <source>
        <dbReference type="SAM" id="MobiDB-lite"/>
    </source>
</evidence>
<organism evidence="3">
    <name type="scientific">Nakamurella sp. A5-74</name>
    <dbReference type="NCBI Taxonomy" id="3158264"/>
    <lineage>
        <taxon>Bacteria</taxon>
        <taxon>Bacillati</taxon>
        <taxon>Actinomycetota</taxon>
        <taxon>Actinomycetes</taxon>
        <taxon>Nakamurellales</taxon>
        <taxon>Nakamurellaceae</taxon>
        <taxon>Nakamurella</taxon>
    </lineage>
</organism>
<keyword evidence="2" id="KW-0472">Membrane</keyword>